<dbReference type="InterPro" id="IPR052924">
    <property type="entry name" value="OsmC/Ohr_hydroprdx_reductase"/>
</dbReference>
<evidence type="ECO:0000256" key="1">
    <source>
        <dbReference type="SAM" id="MobiDB-lite"/>
    </source>
</evidence>
<evidence type="ECO:0000313" key="3">
    <source>
        <dbReference type="EMBL" id="CAE0459416.1"/>
    </source>
</evidence>
<dbReference type="InterPro" id="IPR015946">
    <property type="entry name" value="KH_dom-like_a/b"/>
</dbReference>
<organism evidence="3">
    <name type="scientific">Chaetoceros debilis</name>
    <dbReference type="NCBI Taxonomy" id="122233"/>
    <lineage>
        <taxon>Eukaryota</taxon>
        <taxon>Sar</taxon>
        <taxon>Stramenopiles</taxon>
        <taxon>Ochrophyta</taxon>
        <taxon>Bacillariophyta</taxon>
        <taxon>Coscinodiscophyceae</taxon>
        <taxon>Chaetocerotophycidae</taxon>
        <taxon>Chaetocerotales</taxon>
        <taxon>Chaetocerotaceae</taxon>
        <taxon>Chaetoceros</taxon>
    </lineage>
</organism>
<evidence type="ECO:0000256" key="2">
    <source>
        <dbReference type="SAM" id="SignalP"/>
    </source>
</evidence>
<dbReference type="PANTHER" id="PTHR35368:SF1">
    <property type="entry name" value="HYDROPEROXIDE REDUCTASE"/>
    <property type="match status" value="1"/>
</dbReference>
<name>A0A7S3PY91_9STRA</name>
<feature type="chain" id="PRO_5031325933" description="OsmC-like protein" evidence="2">
    <location>
        <begin position="23"/>
        <end position="298"/>
    </location>
</feature>
<keyword evidence="2" id="KW-0732">Signal</keyword>
<dbReference type="Gene3D" id="3.30.300.20">
    <property type="match status" value="1"/>
</dbReference>
<dbReference type="PANTHER" id="PTHR35368">
    <property type="entry name" value="HYDROPEROXIDE REDUCTASE"/>
    <property type="match status" value="1"/>
</dbReference>
<evidence type="ECO:0008006" key="4">
    <source>
        <dbReference type="Google" id="ProtNLM"/>
    </source>
</evidence>
<feature type="signal peptide" evidence="2">
    <location>
        <begin position="1"/>
        <end position="22"/>
    </location>
</feature>
<dbReference type="InterPro" id="IPR036102">
    <property type="entry name" value="OsmC/Ohrsf"/>
</dbReference>
<reference evidence="3" key="1">
    <citation type="submission" date="2021-01" db="EMBL/GenBank/DDBJ databases">
        <authorList>
            <person name="Corre E."/>
            <person name="Pelletier E."/>
            <person name="Niang G."/>
            <person name="Scheremetjew M."/>
            <person name="Finn R."/>
            <person name="Kale V."/>
            <person name="Holt S."/>
            <person name="Cochrane G."/>
            <person name="Meng A."/>
            <person name="Brown T."/>
            <person name="Cohen L."/>
        </authorList>
    </citation>
    <scope>NUCLEOTIDE SEQUENCE</scope>
    <source>
        <strain evidence="3">MM31A-1</strain>
    </source>
</reference>
<gene>
    <name evidence="3" type="ORF">CDEB00056_LOCUS4257</name>
</gene>
<accession>A0A7S3PY91</accession>
<proteinExistence type="predicted"/>
<feature type="compositionally biased region" description="Basic residues" evidence="1">
    <location>
        <begin position="222"/>
        <end position="236"/>
    </location>
</feature>
<sequence length="298" mass="32944">MNNRRLHELIVLFTVMLSLVSNRRQLTFGVQEVLGLGSSMHRIPFCARSLMKAPTTVKLQIMDKKSNKRRTYPLELSTRLPITFTTSTCLLQSRSVSNKSYKLKGDGEQTSVSIQTNTNHTLQTDIPLAMGGKDSGAQPVEHLLSAFIGCTQATALFVGRNMKPDRILIDRMEFDIEGERDERGALDALPIDVLSPLPSTPARLVLVKGVIRVFGVDAKSMNARRRQQAKGNRKRGSGNGEGKDDTSEEQVIAPLVPAPITQEQMALLERQTEARCPVADMMIASGCKIDIQWLDGNK</sequence>
<protein>
    <recommendedName>
        <fullName evidence="4">OsmC-like protein</fullName>
    </recommendedName>
</protein>
<dbReference type="EMBL" id="HBIO01005906">
    <property type="protein sequence ID" value="CAE0459416.1"/>
    <property type="molecule type" value="Transcribed_RNA"/>
</dbReference>
<dbReference type="AlphaFoldDB" id="A0A7S3PY91"/>
<dbReference type="SUPFAM" id="SSF82784">
    <property type="entry name" value="OsmC-like"/>
    <property type="match status" value="1"/>
</dbReference>
<feature type="region of interest" description="Disordered" evidence="1">
    <location>
        <begin position="222"/>
        <end position="250"/>
    </location>
</feature>